<evidence type="ECO:0000259" key="10">
    <source>
        <dbReference type="PROSITE" id="PS51914"/>
    </source>
</evidence>
<keyword evidence="6" id="KW-0175">Coiled coil</keyword>
<evidence type="ECO:0000313" key="12">
    <source>
        <dbReference type="Proteomes" id="UP001516400"/>
    </source>
</evidence>
<feature type="compositionally biased region" description="Acidic residues" evidence="7">
    <location>
        <begin position="329"/>
        <end position="355"/>
    </location>
</feature>
<keyword evidence="2 8" id="KW-0732">Signal</keyword>
<evidence type="ECO:0000313" key="11">
    <source>
        <dbReference type="EMBL" id="KAL3278573.1"/>
    </source>
</evidence>
<evidence type="ECO:0000256" key="4">
    <source>
        <dbReference type="ARBA" id="ARBA00022837"/>
    </source>
</evidence>
<keyword evidence="3" id="KW-0256">Endoplasmic reticulum</keyword>
<feature type="compositionally biased region" description="Acidic residues" evidence="7">
    <location>
        <begin position="310"/>
        <end position="321"/>
    </location>
</feature>
<feature type="domain" description="EF-hand" evidence="9">
    <location>
        <begin position="225"/>
        <end position="260"/>
    </location>
</feature>
<dbReference type="AlphaFoldDB" id="A0ABD2NIR0"/>
<feature type="domain" description="MRH" evidence="10">
    <location>
        <begin position="415"/>
        <end position="516"/>
    </location>
</feature>
<reference evidence="11 12" key="1">
    <citation type="journal article" date="2021" name="BMC Biol.">
        <title>Horizontally acquired antibacterial genes associated with adaptive radiation of ladybird beetles.</title>
        <authorList>
            <person name="Li H.S."/>
            <person name="Tang X.F."/>
            <person name="Huang Y.H."/>
            <person name="Xu Z.Y."/>
            <person name="Chen M.L."/>
            <person name="Du X.Y."/>
            <person name="Qiu B.Y."/>
            <person name="Chen P.T."/>
            <person name="Zhang W."/>
            <person name="Slipinski A."/>
            <person name="Escalona H.E."/>
            <person name="Waterhouse R.M."/>
            <person name="Zwick A."/>
            <person name="Pang H."/>
        </authorList>
    </citation>
    <scope>NUCLEOTIDE SEQUENCE [LARGE SCALE GENOMIC DNA]</scope>
    <source>
        <strain evidence="11">SYSU2018</strain>
    </source>
</reference>
<dbReference type="PROSITE" id="PS51914">
    <property type="entry name" value="MRH"/>
    <property type="match status" value="1"/>
</dbReference>
<gene>
    <name evidence="11" type="ORF">HHI36_016119</name>
</gene>
<protein>
    <recommendedName>
        <fullName evidence="1">Glucosidase 2 subunit beta</fullName>
    </recommendedName>
</protein>
<feature type="region of interest" description="Disordered" evidence="7">
    <location>
        <begin position="307"/>
        <end position="364"/>
    </location>
</feature>
<sequence length="529" mass="60510">MYNYEKLIRILYLITSLSLLVISEICGSEVPRPHGVSLSRAPLYRPDKNFTCFDNSKTIPYSQVNDDFCDCPDASDEPGTSACAEGIFYCVNAGYRPMNIGSDRVNDGICDCCDGSDEYANTNKCINNCVELGRSAREEAMQKEELLKAGRQLREQFSQEGIQRKQQKKEKLLELTKNLEEAKRVKAEKEKLKNEAEELESNALDYYRKLEEEENNQKAQAEALKNKNEALLAFDRYDENKDGKIAFSELQQYQTFDKDKNGEVSEEEAKYFLNDLDEMDSENFCTVAWDRVKPYIMIEEGKFKGTVEPTYDETAEDDAENNEEHADEEKEEEEESEAEAEAQEEEIPATPEEEVPPSKQYDQETRKLMDAANEARNEFADAESSIKELEGEVRNIQKYLDEDFGPDEEYAALHGHCFEYTDYEYTYKLCPFDRTIQQPKSGSMETRLGSWSKWLGPDHNKYESMLYEHGQACWNGPERSTVVKVACGSDNKITSVTEPNKCEYVFEFLTPAACSEVHGEGGDKGHDEL</sequence>
<dbReference type="InterPro" id="IPR036055">
    <property type="entry name" value="LDL_receptor-like_sf"/>
</dbReference>
<evidence type="ECO:0000259" key="9">
    <source>
        <dbReference type="PROSITE" id="PS50222"/>
    </source>
</evidence>
<dbReference type="SUPFAM" id="SSF50911">
    <property type="entry name" value="Mannose 6-phosphate receptor domain"/>
    <property type="match status" value="1"/>
</dbReference>
<dbReference type="SUPFAM" id="SSF47473">
    <property type="entry name" value="EF-hand"/>
    <property type="match status" value="1"/>
</dbReference>
<dbReference type="Pfam" id="PF13015">
    <property type="entry name" value="PRKCSH_1"/>
    <property type="match status" value="1"/>
</dbReference>
<dbReference type="InterPro" id="IPR028146">
    <property type="entry name" value="PRKCSH_N"/>
</dbReference>
<evidence type="ECO:0000256" key="1">
    <source>
        <dbReference type="ARBA" id="ARBA00022387"/>
    </source>
</evidence>
<evidence type="ECO:0000256" key="3">
    <source>
        <dbReference type="ARBA" id="ARBA00022824"/>
    </source>
</evidence>
<dbReference type="PROSITE" id="PS50222">
    <property type="entry name" value="EF_HAND_2"/>
    <property type="match status" value="1"/>
</dbReference>
<keyword evidence="12" id="KW-1185">Reference proteome</keyword>
<dbReference type="InterPro" id="IPR018247">
    <property type="entry name" value="EF_Hand_1_Ca_BS"/>
</dbReference>
<dbReference type="Gene3D" id="2.70.130.10">
    <property type="entry name" value="Mannose-6-phosphate receptor binding domain"/>
    <property type="match status" value="1"/>
</dbReference>
<dbReference type="PANTHER" id="PTHR12630:SF1">
    <property type="entry name" value="GLUCOSIDASE 2 SUBUNIT BETA"/>
    <property type="match status" value="1"/>
</dbReference>
<dbReference type="Gene3D" id="1.10.238.10">
    <property type="entry name" value="EF-hand"/>
    <property type="match status" value="1"/>
</dbReference>
<organism evidence="11 12">
    <name type="scientific">Cryptolaemus montrouzieri</name>
    <dbReference type="NCBI Taxonomy" id="559131"/>
    <lineage>
        <taxon>Eukaryota</taxon>
        <taxon>Metazoa</taxon>
        <taxon>Ecdysozoa</taxon>
        <taxon>Arthropoda</taxon>
        <taxon>Hexapoda</taxon>
        <taxon>Insecta</taxon>
        <taxon>Pterygota</taxon>
        <taxon>Neoptera</taxon>
        <taxon>Endopterygota</taxon>
        <taxon>Coleoptera</taxon>
        <taxon>Polyphaga</taxon>
        <taxon>Cucujiformia</taxon>
        <taxon>Coccinelloidea</taxon>
        <taxon>Coccinellidae</taxon>
        <taxon>Scymninae</taxon>
        <taxon>Scymnini</taxon>
        <taxon>Cryptolaemus</taxon>
    </lineage>
</organism>
<evidence type="ECO:0000256" key="7">
    <source>
        <dbReference type="SAM" id="MobiDB-lite"/>
    </source>
</evidence>
<dbReference type="Proteomes" id="UP001516400">
    <property type="component" value="Unassembled WGS sequence"/>
</dbReference>
<dbReference type="PROSITE" id="PS00018">
    <property type="entry name" value="EF_HAND_1"/>
    <property type="match status" value="1"/>
</dbReference>
<dbReference type="PANTHER" id="PTHR12630">
    <property type="entry name" value="N-LINKED OLIGOSACCHARIDE PROCESSING"/>
    <property type="match status" value="1"/>
</dbReference>
<dbReference type="InterPro" id="IPR009011">
    <property type="entry name" value="Man6P_isomerase_rcpt-bd_dom_sf"/>
</dbReference>
<keyword evidence="5" id="KW-1015">Disulfide bond</keyword>
<accession>A0ABD2NIR0</accession>
<feature type="coiled-coil region" evidence="6">
    <location>
        <begin position="162"/>
        <end position="230"/>
    </location>
</feature>
<dbReference type="InterPro" id="IPR011992">
    <property type="entry name" value="EF-hand-dom_pair"/>
</dbReference>
<dbReference type="EMBL" id="JABFTP020000124">
    <property type="protein sequence ID" value="KAL3278573.1"/>
    <property type="molecule type" value="Genomic_DNA"/>
</dbReference>
<feature type="chain" id="PRO_5044843341" description="Glucosidase 2 subunit beta" evidence="8">
    <location>
        <begin position="28"/>
        <end position="529"/>
    </location>
</feature>
<proteinExistence type="predicted"/>
<name>A0ABD2NIR0_9CUCU</name>
<evidence type="ECO:0000256" key="2">
    <source>
        <dbReference type="ARBA" id="ARBA00022729"/>
    </source>
</evidence>
<evidence type="ECO:0000256" key="8">
    <source>
        <dbReference type="SAM" id="SignalP"/>
    </source>
</evidence>
<evidence type="ECO:0000256" key="6">
    <source>
        <dbReference type="SAM" id="Coils"/>
    </source>
</evidence>
<feature type="signal peptide" evidence="8">
    <location>
        <begin position="1"/>
        <end position="27"/>
    </location>
</feature>
<evidence type="ECO:0000256" key="5">
    <source>
        <dbReference type="ARBA" id="ARBA00023157"/>
    </source>
</evidence>
<dbReference type="InterPro" id="IPR002048">
    <property type="entry name" value="EF_hand_dom"/>
</dbReference>
<dbReference type="SUPFAM" id="SSF57424">
    <property type="entry name" value="LDL receptor-like module"/>
    <property type="match status" value="1"/>
</dbReference>
<dbReference type="InterPro" id="IPR039794">
    <property type="entry name" value="Gtb1-like"/>
</dbReference>
<keyword evidence="4" id="KW-0106">Calcium</keyword>
<dbReference type="Pfam" id="PF12999">
    <property type="entry name" value="PRKCSH-like"/>
    <property type="match status" value="1"/>
</dbReference>
<dbReference type="InterPro" id="IPR044865">
    <property type="entry name" value="MRH_dom"/>
</dbReference>
<comment type="caution">
    <text evidence="11">The sequence shown here is derived from an EMBL/GenBank/DDBJ whole genome shotgun (WGS) entry which is preliminary data.</text>
</comment>
<dbReference type="InterPro" id="IPR036607">
    <property type="entry name" value="PRKCSH"/>
</dbReference>